<comment type="caution">
    <text evidence="2">The sequence shown here is derived from an EMBL/GenBank/DDBJ whole genome shotgun (WGS) entry which is preliminary data.</text>
</comment>
<sequence length="104" mass="10938">MPRKRALPTACRKSQPSMTSPSMLSVRCTSPACRKAPLTSRHHSPAPTRPPCVAPHFTSGADVTSRTPPACTAVTANTARLTASNARTAPVGRITTNAVPNVFM</sequence>
<proteinExistence type="predicted"/>
<evidence type="ECO:0000313" key="3">
    <source>
        <dbReference type="Proteomes" id="UP001428817"/>
    </source>
</evidence>
<reference evidence="3" key="1">
    <citation type="journal article" date="2019" name="Int. J. Syst. Evol. Microbiol.">
        <title>The Global Catalogue of Microorganisms (GCM) 10K type strain sequencing project: providing services to taxonomists for standard genome sequencing and annotation.</title>
        <authorList>
            <consortium name="The Broad Institute Genomics Platform"/>
            <consortium name="The Broad Institute Genome Sequencing Center for Infectious Disease"/>
            <person name="Wu L."/>
            <person name="Ma J."/>
        </authorList>
    </citation>
    <scope>NUCLEOTIDE SEQUENCE [LARGE SCALE GENOMIC DNA]</scope>
    <source>
        <strain evidence="3">JCM 18303</strain>
    </source>
</reference>
<accession>A0ABP9R8R2</accession>
<organism evidence="2 3">
    <name type="scientific">Pseudonocardia eucalypti</name>
    <dbReference type="NCBI Taxonomy" id="648755"/>
    <lineage>
        <taxon>Bacteria</taxon>
        <taxon>Bacillati</taxon>
        <taxon>Actinomycetota</taxon>
        <taxon>Actinomycetes</taxon>
        <taxon>Pseudonocardiales</taxon>
        <taxon>Pseudonocardiaceae</taxon>
        <taxon>Pseudonocardia</taxon>
    </lineage>
</organism>
<feature type="region of interest" description="Disordered" evidence="1">
    <location>
        <begin position="1"/>
        <end position="25"/>
    </location>
</feature>
<dbReference type="EMBL" id="BAABJP010000052">
    <property type="protein sequence ID" value="GAA5172824.1"/>
    <property type="molecule type" value="Genomic_DNA"/>
</dbReference>
<dbReference type="Proteomes" id="UP001428817">
    <property type="component" value="Unassembled WGS sequence"/>
</dbReference>
<protein>
    <submittedName>
        <fullName evidence="2">Uncharacterized protein</fullName>
    </submittedName>
</protein>
<keyword evidence="3" id="KW-1185">Reference proteome</keyword>
<feature type="compositionally biased region" description="Polar residues" evidence="1">
    <location>
        <begin position="12"/>
        <end position="23"/>
    </location>
</feature>
<name>A0ABP9R8R2_9PSEU</name>
<gene>
    <name evidence="2" type="ORF">GCM10023321_73190</name>
</gene>
<evidence type="ECO:0000256" key="1">
    <source>
        <dbReference type="SAM" id="MobiDB-lite"/>
    </source>
</evidence>
<evidence type="ECO:0000313" key="2">
    <source>
        <dbReference type="EMBL" id="GAA5172824.1"/>
    </source>
</evidence>